<dbReference type="Proteomes" id="UP000077271">
    <property type="component" value="Unassembled WGS sequence"/>
</dbReference>
<sequence>MNKRTNFKKWLLIIGVPILVVALIIGIMYNNAQKPYEKEKATAVQKVKEKAALTEVEEVYLYKSTDVFYAATGKDENGKNVAVWIAQDGKSEPIIKPLDTGVTEKEARTLFKKEAGNAEILSLTLGIEKETPVWLFTFENEKGNLNYYYLSFTNGKWWRKIENI</sequence>
<gene>
    <name evidence="3" type="ORF">AWH48_04125</name>
</gene>
<evidence type="ECO:0000256" key="1">
    <source>
        <dbReference type="SAM" id="Phobius"/>
    </source>
</evidence>
<organism evidence="3 4">
    <name type="scientific">Domibacillus aminovorans</name>
    <dbReference type="NCBI Taxonomy" id="29332"/>
    <lineage>
        <taxon>Bacteria</taxon>
        <taxon>Bacillati</taxon>
        <taxon>Bacillota</taxon>
        <taxon>Bacilli</taxon>
        <taxon>Bacillales</taxon>
        <taxon>Bacillaceae</taxon>
        <taxon>Domibacillus</taxon>
    </lineage>
</organism>
<feature type="transmembrane region" description="Helical" evidence="1">
    <location>
        <begin position="12"/>
        <end position="29"/>
    </location>
</feature>
<keyword evidence="1" id="KW-1133">Transmembrane helix</keyword>
<comment type="caution">
    <text evidence="3">The sequence shown here is derived from an EMBL/GenBank/DDBJ whole genome shotgun (WGS) entry which is preliminary data.</text>
</comment>
<accession>A0A177KRA0</accession>
<evidence type="ECO:0000259" key="2">
    <source>
        <dbReference type="Pfam" id="PF17881"/>
    </source>
</evidence>
<protein>
    <recommendedName>
        <fullName evidence="2">Cell wall elongation regulator TseB-like domain-containing protein</fullName>
    </recommendedName>
</protein>
<dbReference type="Pfam" id="PF17881">
    <property type="entry name" value="TseB"/>
    <property type="match status" value="1"/>
</dbReference>
<dbReference type="Gene3D" id="3.10.450.40">
    <property type="match status" value="2"/>
</dbReference>
<dbReference type="InterPro" id="IPR041401">
    <property type="entry name" value="TseB-like_dom"/>
</dbReference>
<evidence type="ECO:0000313" key="3">
    <source>
        <dbReference type="EMBL" id="OAH55870.1"/>
    </source>
</evidence>
<reference evidence="3 4" key="1">
    <citation type="submission" date="2016-01" db="EMBL/GenBank/DDBJ databases">
        <title>Investigation of taxonomic status of Bacillus aminovorans.</title>
        <authorList>
            <person name="Verma A."/>
            <person name="Pal Y."/>
            <person name="Krishnamurthi S."/>
        </authorList>
    </citation>
    <scope>NUCLEOTIDE SEQUENCE [LARGE SCALE GENOMIC DNA]</scope>
    <source>
        <strain evidence="3 4">DSM 4337</strain>
    </source>
</reference>
<proteinExistence type="predicted"/>
<keyword evidence="1" id="KW-0812">Transmembrane</keyword>
<dbReference type="SUPFAM" id="SSF54403">
    <property type="entry name" value="Cystatin/monellin"/>
    <property type="match status" value="2"/>
</dbReference>
<keyword evidence="1" id="KW-0472">Membrane</keyword>
<dbReference type="EMBL" id="LQWZ01000023">
    <property type="protein sequence ID" value="OAH55870.1"/>
    <property type="molecule type" value="Genomic_DNA"/>
</dbReference>
<dbReference type="RefSeq" id="WP_063974945.1">
    <property type="nucleotide sequence ID" value="NZ_LQWZ01000023.1"/>
</dbReference>
<feature type="domain" description="Cell wall elongation regulator TseB-like" evidence="2">
    <location>
        <begin position="42"/>
        <end position="85"/>
    </location>
</feature>
<dbReference type="OrthoDB" id="2381181at2"/>
<evidence type="ECO:0000313" key="4">
    <source>
        <dbReference type="Proteomes" id="UP000077271"/>
    </source>
</evidence>
<dbReference type="InterPro" id="IPR046350">
    <property type="entry name" value="Cystatin_sf"/>
</dbReference>
<name>A0A177KRA0_9BACI</name>
<dbReference type="AlphaFoldDB" id="A0A177KRA0"/>